<dbReference type="SMART" id="SM00184">
    <property type="entry name" value="RING"/>
    <property type="match status" value="1"/>
</dbReference>
<comment type="subcellular location">
    <subcellularLocation>
        <location evidence="2">Membrane</location>
        <topology evidence="2">Single-pass membrane protein</topology>
    </subcellularLocation>
</comment>
<dbReference type="EC" id="2.3.2.27" evidence="4"/>
<dbReference type="GO" id="GO:0016020">
    <property type="term" value="C:membrane"/>
    <property type="evidence" value="ECO:0007669"/>
    <property type="project" value="UniProtKB-SubCell"/>
</dbReference>
<protein>
    <recommendedName>
        <fullName evidence="4">RING-type E3 ubiquitin transferase</fullName>
        <ecNumber evidence="4">2.3.2.27</ecNumber>
    </recommendedName>
</protein>
<reference evidence="17 18" key="1">
    <citation type="submission" date="2018-09" db="EMBL/GenBank/DDBJ databases">
        <title>A high-quality reference genome of wild soybean provides a powerful tool to mine soybean genomes.</title>
        <authorList>
            <person name="Xie M."/>
            <person name="Chung C.Y.L."/>
            <person name="Li M.-W."/>
            <person name="Wong F.-L."/>
            <person name="Chan T.-F."/>
            <person name="Lam H.-M."/>
        </authorList>
    </citation>
    <scope>NUCLEOTIDE SEQUENCE [LARGE SCALE GENOMIC DNA]</scope>
    <source>
        <strain evidence="18">cv. W05</strain>
        <tissue evidence="17">Hypocotyl of etiolated seedlings</tissue>
    </source>
</reference>
<name>A0A445HHB9_GLYSO</name>
<dbReference type="CDD" id="cd16461">
    <property type="entry name" value="RING-H2_EL5-like"/>
    <property type="match status" value="1"/>
</dbReference>
<evidence type="ECO:0000256" key="6">
    <source>
        <dbReference type="ARBA" id="ARBA00022692"/>
    </source>
</evidence>
<dbReference type="PANTHER" id="PTHR46913:SF1">
    <property type="entry name" value="RING-H2 FINGER PROTEIN ATL16"/>
    <property type="match status" value="1"/>
</dbReference>
<evidence type="ECO:0000256" key="8">
    <source>
        <dbReference type="ARBA" id="ARBA00022771"/>
    </source>
</evidence>
<dbReference type="InterPro" id="IPR044600">
    <property type="entry name" value="ATL1/ATL16-like"/>
</dbReference>
<dbReference type="UniPathway" id="UPA00143"/>
<evidence type="ECO:0000259" key="16">
    <source>
        <dbReference type="PROSITE" id="PS50089"/>
    </source>
</evidence>
<feature type="domain" description="RING-type" evidence="16">
    <location>
        <begin position="108"/>
        <end position="150"/>
    </location>
</feature>
<comment type="pathway">
    <text evidence="3">Protein modification; protein ubiquitination.</text>
</comment>
<dbReference type="InterPro" id="IPR001841">
    <property type="entry name" value="Znf_RING"/>
</dbReference>
<dbReference type="PANTHER" id="PTHR46913">
    <property type="entry name" value="RING-H2 FINGER PROTEIN ATL16"/>
    <property type="match status" value="1"/>
</dbReference>
<dbReference type="SUPFAM" id="SSF57850">
    <property type="entry name" value="RING/U-box"/>
    <property type="match status" value="1"/>
</dbReference>
<keyword evidence="9" id="KW-0833">Ubl conjugation pathway</keyword>
<keyword evidence="18" id="KW-1185">Reference proteome</keyword>
<comment type="similarity">
    <text evidence="13">Belongs to the RING-type zinc finger family. ATL subfamily.</text>
</comment>
<dbReference type="Proteomes" id="UP000289340">
    <property type="component" value="Chromosome 13"/>
</dbReference>
<evidence type="ECO:0000256" key="3">
    <source>
        <dbReference type="ARBA" id="ARBA00004906"/>
    </source>
</evidence>
<evidence type="ECO:0000256" key="7">
    <source>
        <dbReference type="ARBA" id="ARBA00022723"/>
    </source>
</evidence>
<evidence type="ECO:0000256" key="9">
    <source>
        <dbReference type="ARBA" id="ARBA00022786"/>
    </source>
</evidence>
<feature type="transmembrane region" description="Helical" evidence="15">
    <location>
        <begin position="28"/>
        <end position="47"/>
    </location>
</feature>
<organism evidence="17 18">
    <name type="scientific">Glycine soja</name>
    <name type="common">Wild soybean</name>
    <dbReference type="NCBI Taxonomy" id="3848"/>
    <lineage>
        <taxon>Eukaryota</taxon>
        <taxon>Viridiplantae</taxon>
        <taxon>Streptophyta</taxon>
        <taxon>Embryophyta</taxon>
        <taxon>Tracheophyta</taxon>
        <taxon>Spermatophyta</taxon>
        <taxon>Magnoliopsida</taxon>
        <taxon>eudicotyledons</taxon>
        <taxon>Gunneridae</taxon>
        <taxon>Pentapetalae</taxon>
        <taxon>rosids</taxon>
        <taxon>fabids</taxon>
        <taxon>Fabales</taxon>
        <taxon>Fabaceae</taxon>
        <taxon>Papilionoideae</taxon>
        <taxon>50 kb inversion clade</taxon>
        <taxon>NPAAA clade</taxon>
        <taxon>indigoferoid/millettioid clade</taxon>
        <taxon>Phaseoleae</taxon>
        <taxon>Glycine</taxon>
        <taxon>Glycine subgen. Soja</taxon>
    </lineage>
</organism>
<evidence type="ECO:0000256" key="1">
    <source>
        <dbReference type="ARBA" id="ARBA00000900"/>
    </source>
</evidence>
<dbReference type="InterPro" id="IPR013083">
    <property type="entry name" value="Znf_RING/FYVE/PHD"/>
</dbReference>
<dbReference type="GO" id="GO:0008270">
    <property type="term" value="F:zinc ion binding"/>
    <property type="evidence" value="ECO:0007669"/>
    <property type="project" value="UniProtKB-KW"/>
</dbReference>
<dbReference type="EMBL" id="QZWG01000013">
    <property type="protein sequence ID" value="RZB73020.1"/>
    <property type="molecule type" value="Genomic_DNA"/>
</dbReference>
<evidence type="ECO:0000256" key="4">
    <source>
        <dbReference type="ARBA" id="ARBA00012483"/>
    </source>
</evidence>
<evidence type="ECO:0000256" key="10">
    <source>
        <dbReference type="ARBA" id="ARBA00022833"/>
    </source>
</evidence>
<keyword evidence="5" id="KW-0808">Transferase</keyword>
<dbReference type="FunFam" id="3.30.40.10:FF:000461">
    <property type="entry name" value="RING-H2 finger protein ATL66"/>
    <property type="match status" value="1"/>
</dbReference>
<dbReference type="AlphaFoldDB" id="A0A445HHB9"/>
<sequence>MSNPDTRSFNWHYTELDDRDLEIRGRTLFFVIVLFSIILLVTVLFIYTRWVCRYQGRLPTTAFSAAAVHAPPLAPPQGLDPASIKKLPIILHHAPADRDESAWDETECCICLGEFRDGEKVKVLPACDHYFHCDCVDKWLTHHSSCPLCRASLKVESSFPKILIQEPPLRIDFQF</sequence>
<dbReference type="Gene3D" id="3.30.40.10">
    <property type="entry name" value="Zinc/RING finger domain, C3HC4 (zinc finger)"/>
    <property type="match status" value="1"/>
</dbReference>
<proteinExistence type="inferred from homology"/>
<evidence type="ECO:0000256" key="2">
    <source>
        <dbReference type="ARBA" id="ARBA00004167"/>
    </source>
</evidence>
<keyword evidence="10" id="KW-0862">Zinc</keyword>
<dbReference type="GO" id="GO:0061630">
    <property type="term" value="F:ubiquitin protein ligase activity"/>
    <property type="evidence" value="ECO:0007669"/>
    <property type="project" value="UniProtKB-EC"/>
</dbReference>
<keyword evidence="7" id="KW-0479">Metal-binding</keyword>
<evidence type="ECO:0000313" key="17">
    <source>
        <dbReference type="EMBL" id="RZB73020.1"/>
    </source>
</evidence>
<evidence type="ECO:0000313" key="18">
    <source>
        <dbReference type="Proteomes" id="UP000289340"/>
    </source>
</evidence>
<keyword evidence="11 15" id="KW-1133">Transmembrane helix</keyword>
<comment type="caution">
    <text evidence="17">The sequence shown here is derived from an EMBL/GenBank/DDBJ whole genome shotgun (WGS) entry which is preliminary data.</text>
</comment>
<evidence type="ECO:0000256" key="15">
    <source>
        <dbReference type="SAM" id="Phobius"/>
    </source>
</evidence>
<dbReference type="Pfam" id="PF13639">
    <property type="entry name" value="zf-RING_2"/>
    <property type="match status" value="1"/>
</dbReference>
<evidence type="ECO:0000256" key="11">
    <source>
        <dbReference type="ARBA" id="ARBA00022989"/>
    </source>
</evidence>
<accession>A0A445HHB9</accession>
<evidence type="ECO:0000256" key="5">
    <source>
        <dbReference type="ARBA" id="ARBA00022679"/>
    </source>
</evidence>
<dbReference type="Gramene" id="XM_028340251.1">
    <property type="protein sequence ID" value="XP_028196052.1"/>
    <property type="gene ID" value="LOC114381074"/>
</dbReference>
<evidence type="ECO:0000256" key="14">
    <source>
        <dbReference type="PROSITE-ProRule" id="PRU00175"/>
    </source>
</evidence>
<evidence type="ECO:0000256" key="12">
    <source>
        <dbReference type="ARBA" id="ARBA00023136"/>
    </source>
</evidence>
<comment type="catalytic activity">
    <reaction evidence="1">
        <text>S-ubiquitinyl-[E2 ubiquitin-conjugating enzyme]-L-cysteine + [acceptor protein]-L-lysine = [E2 ubiquitin-conjugating enzyme]-L-cysteine + N(6)-ubiquitinyl-[acceptor protein]-L-lysine.</text>
        <dbReference type="EC" id="2.3.2.27"/>
    </reaction>
</comment>
<dbReference type="PROSITE" id="PS50089">
    <property type="entry name" value="ZF_RING_2"/>
    <property type="match status" value="1"/>
</dbReference>
<dbReference type="GO" id="GO:0016567">
    <property type="term" value="P:protein ubiquitination"/>
    <property type="evidence" value="ECO:0007669"/>
    <property type="project" value="UniProtKB-UniPathway"/>
</dbReference>
<evidence type="ECO:0000256" key="13">
    <source>
        <dbReference type="ARBA" id="ARBA00024209"/>
    </source>
</evidence>
<dbReference type="SMR" id="A0A445HHB9"/>
<gene>
    <name evidence="17" type="ORF">D0Y65_036985</name>
</gene>
<keyword evidence="12 15" id="KW-0472">Membrane</keyword>
<keyword evidence="8 14" id="KW-0863">Zinc-finger</keyword>
<keyword evidence="6 15" id="KW-0812">Transmembrane</keyword>